<organism evidence="1 2">
    <name type="scientific">Alteromonas macleodii</name>
    <name type="common">Pseudoalteromonas macleodii</name>
    <dbReference type="NCBI Taxonomy" id="28108"/>
    <lineage>
        <taxon>Bacteria</taxon>
        <taxon>Pseudomonadati</taxon>
        <taxon>Pseudomonadota</taxon>
        <taxon>Gammaproteobacteria</taxon>
        <taxon>Alteromonadales</taxon>
        <taxon>Alteromonadaceae</taxon>
        <taxon>Alteromonas/Salinimonas group</taxon>
        <taxon>Alteromonas</taxon>
    </lineage>
</organism>
<evidence type="ECO:0000313" key="1">
    <source>
        <dbReference type="EMBL" id="AMJ99782.1"/>
    </source>
</evidence>
<dbReference type="AlphaFoldDB" id="A0A126Q3F4"/>
<dbReference type="SUPFAM" id="SSF52540">
    <property type="entry name" value="P-loop containing nucleoside triphosphate hydrolases"/>
    <property type="match status" value="1"/>
</dbReference>
<dbReference type="RefSeq" id="WP_061095966.1">
    <property type="nucleotide sequence ID" value="NZ_CP014323.1"/>
</dbReference>
<gene>
    <name evidence="1" type="ORF">AVL55_17445</name>
</gene>
<dbReference type="EMBL" id="CP014323">
    <property type="protein sequence ID" value="AMJ99782.1"/>
    <property type="molecule type" value="Genomic_DNA"/>
</dbReference>
<proteinExistence type="predicted"/>
<reference evidence="1 2" key="1">
    <citation type="submission" date="2015-12" db="EMBL/GenBank/DDBJ databases">
        <authorList>
            <person name="Shamseldin A."/>
            <person name="Moawad H."/>
            <person name="Abd El-Rahim W.M."/>
            <person name="Sadowsky M.J."/>
        </authorList>
    </citation>
    <scope>NUCLEOTIDE SEQUENCE [LARGE SCALE GENOMIC DNA]</scope>
    <source>
        <strain evidence="1 2">D7</strain>
    </source>
</reference>
<dbReference type="Gene3D" id="3.40.50.300">
    <property type="entry name" value="P-loop containing nucleotide triphosphate hydrolases"/>
    <property type="match status" value="1"/>
</dbReference>
<dbReference type="OrthoDB" id="7841269at2"/>
<name>A0A126Q3F4_ALTMA</name>
<evidence type="ECO:0008006" key="3">
    <source>
        <dbReference type="Google" id="ProtNLM"/>
    </source>
</evidence>
<protein>
    <recommendedName>
        <fullName evidence="3">Sulfotransferase family protein</fullName>
    </recommendedName>
</protein>
<dbReference type="InterPro" id="IPR027417">
    <property type="entry name" value="P-loop_NTPase"/>
</dbReference>
<accession>A0A126Q3F4</accession>
<evidence type="ECO:0000313" key="2">
    <source>
        <dbReference type="Proteomes" id="UP000063991"/>
    </source>
</evidence>
<sequence>MKNDKMQKVAMMGCFRSGTNFAKALLEQNYECVVKNNVFGWKHGFLPIISSDSNAEYRFDYEKAFFITKNPFSLLSSLFKYRTEVQRNLIAPTDFKSFIRSKLIVFDQGNPNSPQLRFSSPTDFWNAMNWNYLSHKDFQHVRYERLVEEPELITQRLANKLGLARVDRAFFVPEKKVKRINDAESLSTKSDYQTSESFDKDSYVKHEYMSMFDNDDIKCVLSQLDKELVQALGYDELIEELCSIEQSD</sequence>
<dbReference type="Proteomes" id="UP000063991">
    <property type="component" value="Chromosome"/>
</dbReference>